<organism evidence="1 2">
    <name type="scientific">Paramuricea clavata</name>
    <name type="common">Red gorgonian</name>
    <name type="synonym">Violescent sea-whip</name>
    <dbReference type="NCBI Taxonomy" id="317549"/>
    <lineage>
        <taxon>Eukaryota</taxon>
        <taxon>Metazoa</taxon>
        <taxon>Cnidaria</taxon>
        <taxon>Anthozoa</taxon>
        <taxon>Octocorallia</taxon>
        <taxon>Malacalcyonacea</taxon>
        <taxon>Plexauridae</taxon>
        <taxon>Paramuricea</taxon>
    </lineage>
</organism>
<dbReference type="EMBL" id="CACRXK020015982">
    <property type="protein sequence ID" value="CAB4029157.1"/>
    <property type="molecule type" value="Genomic_DNA"/>
</dbReference>
<accession>A0A7D9JH51</accession>
<gene>
    <name evidence="1" type="ORF">PACLA_8A028581</name>
</gene>
<sequence length="217" mass="24579">MITNSYAGATPQIRTPTGLTADIHILSGVMQGCPLNPIIFNPTIDLILRAIKRSASDICPAKLHGISFFVLACADRCLVVKSIKKDRLHAEAFERCFVYRYRPWLIGVPIGLIYDHDNILDLVHDLTRDFESIEKSLLAPWQKLDMIRTFLRPSLTFALRAGFPQKDNFLVYRSHLVATVRKICALPSRASVAYIFAHKRVDVSVSWMQPLKLMSKL</sequence>
<dbReference type="AlphaFoldDB" id="A0A7D9JH51"/>
<comment type="caution">
    <text evidence="1">The sequence shown here is derived from an EMBL/GenBank/DDBJ whole genome shotgun (WGS) entry which is preliminary data.</text>
</comment>
<name>A0A7D9JH51_PARCT</name>
<reference evidence="1" key="1">
    <citation type="submission" date="2020-04" db="EMBL/GenBank/DDBJ databases">
        <authorList>
            <person name="Alioto T."/>
            <person name="Alioto T."/>
            <person name="Gomez Garrido J."/>
        </authorList>
    </citation>
    <scope>NUCLEOTIDE SEQUENCE</scope>
    <source>
        <strain evidence="1">A484AB</strain>
    </source>
</reference>
<proteinExistence type="predicted"/>
<keyword evidence="2" id="KW-1185">Reference proteome</keyword>
<evidence type="ECO:0000313" key="1">
    <source>
        <dbReference type="EMBL" id="CAB4029157.1"/>
    </source>
</evidence>
<evidence type="ECO:0000313" key="2">
    <source>
        <dbReference type="Proteomes" id="UP001152795"/>
    </source>
</evidence>
<protein>
    <submittedName>
        <fullName evidence="1">Uncharacterized protein</fullName>
    </submittedName>
</protein>
<dbReference type="Proteomes" id="UP001152795">
    <property type="component" value="Unassembled WGS sequence"/>
</dbReference>